<dbReference type="SUPFAM" id="SSF48726">
    <property type="entry name" value="Immunoglobulin"/>
    <property type="match status" value="3"/>
</dbReference>
<organism evidence="3 4">
    <name type="scientific">Patiria miniata</name>
    <name type="common">Bat star</name>
    <name type="synonym">Asterina miniata</name>
    <dbReference type="NCBI Taxonomy" id="46514"/>
    <lineage>
        <taxon>Eukaryota</taxon>
        <taxon>Metazoa</taxon>
        <taxon>Echinodermata</taxon>
        <taxon>Eleutherozoa</taxon>
        <taxon>Asterozoa</taxon>
        <taxon>Asteroidea</taxon>
        <taxon>Valvatacea</taxon>
        <taxon>Valvatida</taxon>
        <taxon>Asterinidae</taxon>
        <taxon>Patiria</taxon>
    </lineage>
</organism>
<feature type="chain" id="PRO_5036930118" description="Ig-like domain-containing protein" evidence="1">
    <location>
        <begin position="19"/>
        <end position="362"/>
    </location>
</feature>
<dbReference type="AlphaFoldDB" id="A0A914ACC8"/>
<accession>A0A914ACC8</accession>
<keyword evidence="4" id="KW-1185">Reference proteome</keyword>
<dbReference type="InterPro" id="IPR013106">
    <property type="entry name" value="Ig_V-set"/>
</dbReference>
<dbReference type="Gene3D" id="2.60.40.10">
    <property type="entry name" value="Immunoglobulins"/>
    <property type="match status" value="3"/>
</dbReference>
<dbReference type="PANTHER" id="PTHR11422">
    <property type="entry name" value="T-CELL SURFACE GLYCOPROTEIN CD4"/>
    <property type="match status" value="1"/>
</dbReference>
<evidence type="ECO:0000256" key="1">
    <source>
        <dbReference type="SAM" id="SignalP"/>
    </source>
</evidence>
<feature type="domain" description="Ig-like" evidence="2">
    <location>
        <begin position="277"/>
        <end position="353"/>
    </location>
</feature>
<dbReference type="InterPro" id="IPR013783">
    <property type="entry name" value="Ig-like_fold"/>
</dbReference>
<feature type="signal peptide" evidence="1">
    <location>
        <begin position="1"/>
        <end position="18"/>
    </location>
</feature>
<feature type="domain" description="Ig-like" evidence="2">
    <location>
        <begin position="24"/>
        <end position="132"/>
    </location>
</feature>
<keyword evidence="1" id="KW-0732">Signal</keyword>
<dbReference type="SMART" id="SM00409">
    <property type="entry name" value="IG"/>
    <property type="match status" value="3"/>
</dbReference>
<dbReference type="Proteomes" id="UP000887568">
    <property type="component" value="Unplaced"/>
</dbReference>
<dbReference type="GeneID" id="119732210"/>
<dbReference type="InterPro" id="IPR007110">
    <property type="entry name" value="Ig-like_dom"/>
</dbReference>
<proteinExistence type="predicted"/>
<protein>
    <recommendedName>
        <fullName evidence="2">Ig-like domain-containing protein</fullName>
    </recommendedName>
</protein>
<evidence type="ECO:0000259" key="2">
    <source>
        <dbReference type="PROSITE" id="PS50835"/>
    </source>
</evidence>
<dbReference type="RefSeq" id="XP_038061575.1">
    <property type="nucleotide sequence ID" value="XM_038205647.1"/>
</dbReference>
<dbReference type="PANTHER" id="PTHR11422:SF10">
    <property type="entry name" value="IG-LIKE DOMAIN-CONTAINING PROTEIN"/>
    <property type="match status" value="1"/>
</dbReference>
<evidence type="ECO:0000313" key="4">
    <source>
        <dbReference type="Proteomes" id="UP000887568"/>
    </source>
</evidence>
<evidence type="ECO:0000313" key="3">
    <source>
        <dbReference type="EnsemblMetazoa" id="XP_038061575.1"/>
    </source>
</evidence>
<name>A0A914ACC8_PATMI</name>
<dbReference type="OMA" id="HRLACEC"/>
<dbReference type="PROSITE" id="PS50835">
    <property type="entry name" value="IG_LIKE"/>
    <property type="match status" value="2"/>
</dbReference>
<dbReference type="OrthoDB" id="10012075at2759"/>
<dbReference type="Pfam" id="PF07686">
    <property type="entry name" value="V-set"/>
    <property type="match status" value="1"/>
</dbReference>
<dbReference type="EnsemblMetazoa" id="XM_038205647.1">
    <property type="protein sequence ID" value="XP_038061575.1"/>
    <property type="gene ID" value="LOC119732210"/>
</dbReference>
<sequence length="362" mass="39855">MAVMYTTMILLTLGLRAATYNICPENSVNSTHGAFGVTNYVQKGVWHQVPCPSFRPDEAISRVIWYKQDSPTTPEQTLITHKRNADYPESDRYAFGTSGFSLVIKGVEESDGGRYLCQILPRDTISRLEEISIQAIGDTFPGGSSQVSSTASFQRGRRQTLPCECASQTPDVVYWSTGEGVTTDTQIIGARFSDGATLQIQHGADYSIGSDASLTVNSLNDVQDTQRFWCHVFQSDGTLRNCDTNVQISVDEMESASDALKASERSFYLRSDTQQILPCLSWTPGDTTCEVEWSKLDNPDRQVLSYNLSTGVVVSSPKFDLASDFGLVIQSVDDDHAGVYRCAVGDENQIDVEVRVIGRCLD</sequence>
<dbReference type="InterPro" id="IPR036179">
    <property type="entry name" value="Ig-like_dom_sf"/>
</dbReference>
<dbReference type="InterPro" id="IPR003599">
    <property type="entry name" value="Ig_sub"/>
</dbReference>
<reference evidence="3" key="1">
    <citation type="submission" date="2022-11" db="UniProtKB">
        <authorList>
            <consortium name="EnsemblMetazoa"/>
        </authorList>
    </citation>
    <scope>IDENTIFICATION</scope>
</reference>